<dbReference type="GO" id="GO:0005886">
    <property type="term" value="C:plasma membrane"/>
    <property type="evidence" value="ECO:0007669"/>
    <property type="project" value="UniProtKB-SubCell"/>
</dbReference>
<keyword evidence="5 6" id="KW-0472">Membrane</keyword>
<evidence type="ECO:0000313" key="8">
    <source>
        <dbReference type="Proteomes" id="UP000605361"/>
    </source>
</evidence>
<proteinExistence type="predicted"/>
<sequence length="407" mass="43026">MAIGQKRDLAPRLWSPDFTRFFVARTTSTIGDMMLPVALTAAMLESGYGASGVGYALAAHITPLAIFVVFGGVLSDRFGARRMMIGADAGRLVFQGLLATAFFVTTPPLWVVLVLLMSVGLGTAAFQPGVATVIPQIAKDVQAANATLRVSESMMTVLGPAFAGLLLAVSSPAVVLAVDAATFGISGICLLGLRGIVHTRPEVRTSLRRQLVEGWQEFRSRTWLWGVIAIWMLGALTVFGPNQTLGFSTIAAQHGSFVFGLVMSAMGVGSVVGGLLATRVRPRHPLRAGSLSMSMFLFAPLTVALDLPAPLIATGYALMGAGMAFWLVMFHTSVQTHIPAALLGRVHAYDVAGSFVMQPVGRAMAGPVGEQVGARPYLFFASAMLLVCCALMLSVRAIRDLRRSDAS</sequence>
<dbReference type="SUPFAM" id="SSF103473">
    <property type="entry name" value="MFS general substrate transporter"/>
    <property type="match status" value="1"/>
</dbReference>
<comment type="subcellular location">
    <subcellularLocation>
        <location evidence="1">Cell membrane</location>
        <topology evidence="1">Multi-pass membrane protein</topology>
    </subcellularLocation>
</comment>
<evidence type="ECO:0000256" key="4">
    <source>
        <dbReference type="ARBA" id="ARBA00022989"/>
    </source>
</evidence>
<keyword evidence="8" id="KW-1185">Reference proteome</keyword>
<feature type="transmembrane region" description="Helical" evidence="6">
    <location>
        <begin position="377"/>
        <end position="398"/>
    </location>
</feature>
<comment type="caution">
    <text evidence="7">The sequence shown here is derived from an EMBL/GenBank/DDBJ whole genome shotgun (WGS) entry which is preliminary data.</text>
</comment>
<dbReference type="Gene3D" id="1.20.1250.20">
    <property type="entry name" value="MFS general substrate transporter like domains"/>
    <property type="match status" value="1"/>
</dbReference>
<dbReference type="PANTHER" id="PTHR23513">
    <property type="entry name" value="INTEGRAL MEMBRANE EFFLUX PROTEIN-RELATED"/>
    <property type="match status" value="1"/>
</dbReference>
<dbReference type="AlphaFoldDB" id="A0A931EYS5"/>
<keyword evidence="4 6" id="KW-1133">Transmembrane helix</keyword>
<gene>
    <name evidence="7" type="ORF">ITP53_13905</name>
</gene>
<evidence type="ECO:0000256" key="3">
    <source>
        <dbReference type="ARBA" id="ARBA00022692"/>
    </source>
</evidence>
<keyword evidence="2" id="KW-1003">Cell membrane</keyword>
<dbReference type="GO" id="GO:0022857">
    <property type="term" value="F:transmembrane transporter activity"/>
    <property type="evidence" value="ECO:0007669"/>
    <property type="project" value="InterPro"/>
</dbReference>
<reference evidence="7" key="1">
    <citation type="submission" date="2020-11" db="EMBL/GenBank/DDBJ databases">
        <title>Whole-genome analyses of Nonomuraea sp. K274.</title>
        <authorList>
            <person name="Veyisoglu A."/>
        </authorList>
    </citation>
    <scope>NUCLEOTIDE SEQUENCE</scope>
    <source>
        <strain evidence="7">K274</strain>
    </source>
</reference>
<keyword evidence="3 6" id="KW-0812">Transmembrane</keyword>
<protein>
    <submittedName>
        <fullName evidence="7">MFS transporter</fullName>
    </submittedName>
</protein>
<dbReference type="EMBL" id="JADOGI010000033">
    <property type="protein sequence ID" value="MBF8186817.1"/>
    <property type="molecule type" value="Genomic_DNA"/>
</dbReference>
<dbReference type="Proteomes" id="UP000605361">
    <property type="component" value="Unassembled WGS sequence"/>
</dbReference>
<accession>A0A931EYS5</accession>
<evidence type="ECO:0000256" key="2">
    <source>
        <dbReference type="ARBA" id="ARBA00022475"/>
    </source>
</evidence>
<feature type="transmembrane region" description="Helical" evidence="6">
    <location>
        <begin position="218"/>
        <end position="237"/>
    </location>
</feature>
<evidence type="ECO:0000256" key="5">
    <source>
        <dbReference type="ARBA" id="ARBA00023136"/>
    </source>
</evidence>
<dbReference type="PANTHER" id="PTHR23513:SF11">
    <property type="entry name" value="STAPHYLOFERRIN A TRANSPORTER"/>
    <property type="match status" value="1"/>
</dbReference>
<feature type="transmembrane region" description="Helical" evidence="6">
    <location>
        <begin position="257"/>
        <end position="276"/>
    </location>
</feature>
<name>A0A931EYS5_9ACTN</name>
<feature type="transmembrane region" description="Helical" evidence="6">
    <location>
        <begin position="53"/>
        <end position="73"/>
    </location>
</feature>
<evidence type="ECO:0000256" key="6">
    <source>
        <dbReference type="SAM" id="Phobius"/>
    </source>
</evidence>
<dbReference type="CDD" id="cd06173">
    <property type="entry name" value="MFS_MefA_like"/>
    <property type="match status" value="1"/>
</dbReference>
<dbReference type="InterPro" id="IPR011701">
    <property type="entry name" value="MFS"/>
</dbReference>
<evidence type="ECO:0000313" key="7">
    <source>
        <dbReference type="EMBL" id="MBF8186817.1"/>
    </source>
</evidence>
<feature type="transmembrane region" description="Helical" evidence="6">
    <location>
        <begin position="21"/>
        <end position="41"/>
    </location>
</feature>
<evidence type="ECO:0000256" key="1">
    <source>
        <dbReference type="ARBA" id="ARBA00004651"/>
    </source>
</evidence>
<dbReference type="Pfam" id="PF07690">
    <property type="entry name" value="MFS_1"/>
    <property type="match status" value="1"/>
</dbReference>
<dbReference type="InterPro" id="IPR036259">
    <property type="entry name" value="MFS_trans_sf"/>
</dbReference>
<feature type="transmembrane region" description="Helical" evidence="6">
    <location>
        <begin position="180"/>
        <end position="197"/>
    </location>
</feature>
<organism evidence="7 8">
    <name type="scientific">Nonomuraea cypriaca</name>
    <dbReference type="NCBI Taxonomy" id="1187855"/>
    <lineage>
        <taxon>Bacteria</taxon>
        <taxon>Bacillati</taxon>
        <taxon>Actinomycetota</taxon>
        <taxon>Actinomycetes</taxon>
        <taxon>Streptosporangiales</taxon>
        <taxon>Streptosporangiaceae</taxon>
        <taxon>Nonomuraea</taxon>
    </lineage>
</organism>